<comment type="caution">
    <text evidence="1">The sequence shown here is derived from an EMBL/GenBank/DDBJ whole genome shotgun (WGS) entry which is preliminary data.</text>
</comment>
<evidence type="ECO:0000313" key="1">
    <source>
        <dbReference type="EMBL" id="CAI9600909.1"/>
    </source>
</evidence>
<dbReference type="EMBL" id="CATNWA010017493">
    <property type="protein sequence ID" value="CAI9600909.1"/>
    <property type="molecule type" value="Genomic_DNA"/>
</dbReference>
<protein>
    <submittedName>
        <fullName evidence="1">Uncharacterized protein</fullName>
    </submittedName>
</protein>
<dbReference type="Proteomes" id="UP001162483">
    <property type="component" value="Unassembled WGS sequence"/>
</dbReference>
<gene>
    <name evidence="1" type="ORF">SPARVUS_LOCUS12894933</name>
</gene>
<evidence type="ECO:0000313" key="2">
    <source>
        <dbReference type="Proteomes" id="UP001162483"/>
    </source>
</evidence>
<proteinExistence type="predicted"/>
<organism evidence="1 2">
    <name type="scientific">Staurois parvus</name>
    <dbReference type="NCBI Taxonomy" id="386267"/>
    <lineage>
        <taxon>Eukaryota</taxon>
        <taxon>Metazoa</taxon>
        <taxon>Chordata</taxon>
        <taxon>Craniata</taxon>
        <taxon>Vertebrata</taxon>
        <taxon>Euteleostomi</taxon>
        <taxon>Amphibia</taxon>
        <taxon>Batrachia</taxon>
        <taxon>Anura</taxon>
        <taxon>Neobatrachia</taxon>
        <taxon>Ranoidea</taxon>
        <taxon>Ranidae</taxon>
        <taxon>Staurois</taxon>
    </lineage>
</organism>
<feature type="non-terminal residue" evidence="1">
    <location>
        <position position="187"/>
    </location>
</feature>
<accession>A0ABN9FVH3</accession>
<reference evidence="1" key="1">
    <citation type="submission" date="2023-05" db="EMBL/GenBank/DDBJ databases">
        <authorList>
            <person name="Stuckert A."/>
        </authorList>
    </citation>
    <scope>NUCLEOTIDE SEQUENCE</scope>
</reference>
<sequence>MQMSKRDALDLVYKSEDHAADLLRLADSLNSSLSDVRNTSLNATNAIQAHSSIKNMIEQAEILAEQSSYTISNTLGLVSRPNGSIDVTSKNSMIFSSQLLNESKNLSRNTEGLVSHLNGLKTKVDEIQKRTYVFTGQINEQLRSLRTLPNDTSSKLQEAKDLALSASSTAAGTLGHIMNFSHKLTNA</sequence>
<name>A0ABN9FVH3_9NEOB</name>
<keyword evidence="2" id="KW-1185">Reference proteome</keyword>